<dbReference type="PANTHER" id="PTHR48213:SF1">
    <property type="entry name" value="PROSTATIC SPERMINE-BINDING-LIKE PROTEIN"/>
    <property type="match status" value="1"/>
</dbReference>
<sequence length="219" mass="23112">MAKKSATASSSSFSFFRSVFPAAAGTVTMEPIEDAVVVDASAAADLSSYWEFINASDADSSDTESLLSDENGFVSLHDASASPSLLIAAVAAPEAVEEEYTGGDDDGIGGSGKEAVGGGVIVAATGDLGRSIVERIVEGQVYDLYGGRFYGEGEVDDEEDEEEDDEYDELAAWNLSGKMAGKQRMRKVGKKGCQNKISNAKRNPYSYVKRGCAYGKHKA</sequence>
<keyword evidence="2" id="KW-1185">Reference proteome</keyword>
<name>A0AAV2CCA4_9ROSI</name>
<dbReference type="Proteomes" id="UP001497516">
    <property type="component" value="Chromosome 1"/>
</dbReference>
<dbReference type="PANTHER" id="PTHR48213">
    <property type="entry name" value="VID27-LIKE PROTEIN"/>
    <property type="match status" value="1"/>
</dbReference>
<evidence type="ECO:0000313" key="1">
    <source>
        <dbReference type="EMBL" id="CAL1353639.1"/>
    </source>
</evidence>
<protein>
    <submittedName>
        <fullName evidence="1">Uncharacterized protein</fullName>
    </submittedName>
</protein>
<proteinExistence type="predicted"/>
<accession>A0AAV2CCA4</accession>
<evidence type="ECO:0000313" key="2">
    <source>
        <dbReference type="Proteomes" id="UP001497516"/>
    </source>
</evidence>
<dbReference type="EMBL" id="OZ034813">
    <property type="protein sequence ID" value="CAL1353639.1"/>
    <property type="molecule type" value="Genomic_DNA"/>
</dbReference>
<dbReference type="AlphaFoldDB" id="A0AAV2CCA4"/>
<reference evidence="1 2" key="1">
    <citation type="submission" date="2024-04" db="EMBL/GenBank/DDBJ databases">
        <authorList>
            <person name="Fracassetti M."/>
        </authorList>
    </citation>
    <scope>NUCLEOTIDE SEQUENCE [LARGE SCALE GENOMIC DNA]</scope>
</reference>
<organism evidence="1 2">
    <name type="scientific">Linum trigynum</name>
    <dbReference type="NCBI Taxonomy" id="586398"/>
    <lineage>
        <taxon>Eukaryota</taxon>
        <taxon>Viridiplantae</taxon>
        <taxon>Streptophyta</taxon>
        <taxon>Embryophyta</taxon>
        <taxon>Tracheophyta</taxon>
        <taxon>Spermatophyta</taxon>
        <taxon>Magnoliopsida</taxon>
        <taxon>eudicotyledons</taxon>
        <taxon>Gunneridae</taxon>
        <taxon>Pentapetalae</taxon>
        <taxon>rosids</taxon>
        <taxon>fabids</taxon>
        <taxon>Malpighiales</taxon>
        <taxon>Linaceae</taxon>
        <taxon>Linum</taxon>
    </lineage>
</organism>
<gene>
    <name evidence="1" type="ORF">LTRI10_LOCUS1527</name>
</gene>